<evidence type="ECO:0008006" key="4">
    <source>
        <dbReference type="Google" id="ProtNLM"/>
    </source>
</evidence>
<evidence type="ECO:0000256" key="1">
    <source>
        <dbReference type="SAM" id="Phobius"/>
    </source>
</evidence>
<keyword evidence="1" id="KW-0812">Transmembrane</keyword>
<feature type="transmembrane region" description="Helical" evidence="1">
    <location>
        <begin position="25"/>
        <end position="47"/>
    </location>
</feature>
<feature type="transmembrane region" description="Helical" evidence="1">
    <location>
        <begin position="59"/>
        <end position="83"/>
    </location>
</feature>
<gene>
    <name evidence="2" type="ORF">CQA58_05890</name>
</gene>
<dbReference type="EMBL" id="NXLV01000010">
    <property type="protein sequence ID" value="RDU70363.1"/>
    <property type="molecule type" value="Genomic_DNA"/>
</dbReference>
<sequence>MKKVWSLFKGFWSFNIQAKVSRRDFWASLVIVFIIYVSFIVLGLYSLNFLDYFIRTNQALIYALFFLGFCFLCFWIHLIALIIGRLRDAGFSSQWYFLAIFAELTPIFIAYTKYPEIYGFDWFLYILMLYSLPMSYFQLPMLFPFLLCLLPSKTKDSPLP</sequence>
<dbReference type="AlphaFoldDB" id="A0A3D8IZ72"/>
<keyword evidence="1" id="KW-1133">Transmembrane helix</keyword>
<name>A0A3D8IZ72_9HELI</name>
<reference evidence="2 3" key="1">
    <citation type="submission" date="2018-04" db="EMBL/GenBank/DDBJ databases">
        <title>Novel Campyloabacter and Helicobacter Species and Strains.</title>
        <authorList>
            <person name="Mannion A.J."/>
            <person name="Shen Z."/>
            <person name="Fox J.G."/>
        </authorList>
    </citation>
    <scope>NUCLEOTIDE SEQUENCE [LARGE SCALE GENOMIC DNA]</scope>
    <source>
        <strain evidence="2 3">MIT 04-9366</strain>
    </source>
</reference>
<evidence type="ECO:0000313" key="2">
    <source>
        <dbReference type="EMBL" id="RDU70363.1"/>
    </source>
</evidence>
<keyword evidence="1" id="KW-0472">Membrane</keyword>
<dbReference type="InterPro" id="IPR008523">
    <property type="entry name" value="DUF805"/>
</dbReference>
<keyword evidence="3" id="KW-1185">Reference proteome</keyword>
<comment type="caution">
    <text evidence="2">The sequence shown here is derived from an EMBL/GenBank/DDBJ whole genome shotgun (WGS) entry which is preliminary data.</text>
</comment>
<evidence type="ECO:0000313" key="3">
    <source>
        <dbReference type="Proteomes" id="UP000257045"/>
    </source>
</evidence>
<protein>
    <recommendedName>
        <fullName evidence="4">DUF805 domain-containing protein</fullName>
    </recommendedName>
</protein>
<feature type="transmembrane region" description="Helical" evidence="1">
    <location>
        <begin position="95"/>
        <end position="111"/>
    </location>
</feature>
<feature type="transmembrane region" description="Helical" evidence="1">
    <location>
        <begin position="123"/>
        <end position="150"/>
    </location>
</feature>
<organism evidence="2 3">
    <name type="scientific">Helicobacter brantae</name>
    <dbReference type="NCBI Taxonomy" id="375927"/>
    <lineage>
        <taxon>Bacteria</taxon>
        <taxon>Pseudomonadati</taxon>
        <taxon>Campylobacterota</taxon>
        <taxon>Epsilonproteobacteria</taxon>
        <taxon>Campylobacterales</taxon>
        <taxon>Helicobacteraceae</taxon>
        <taxon>Helicobacter</taxon>
    </lineage>
</organism>
<dbReference type="Proteomes" id="UP000257045">
    <property type="component" value="Unassembled WGS sequence"/>
</dbReference>
<dbReference type="RefSeq" id="WP_115569798.1">
    <property type="nucleotide sequence ID" value="NZ_NXLV01000010.1"/>
</dbReference>
<dbReference type="Pfam" id="PF05656">
    <property type="entry name" value="DUF805"/>
    <property type="match status" value="1"/>
</dbReference>
<dbReference type="GO" id="GO:0016020">
    <property type="term" value="C:membrane"/>
    <property type="evidence" value="ECO:0007669"/>
    <property type="project" value="InterPro"/>
</dbReference>
<accession>A0A3D8IZ72</accession>
<proteinExistence type="predicted"/>